<gene>
    <name evidence="1" type="ORF">ALECFALPRED_008621</name>
</gene>
<name>A0A8H3EUS0_9LECA</name>
<organism evidence="1 2">
    <name type="scientific">Alectoria fallacina</name>
    <dbReference type="NCBI Taxonomy" id="1903189"/>
    <lineage>
        <taxon>Eukaryota</taxon>
        <taxon>Fungi</taxon>
        <taxon>Dikarya</taxon>
        <taxon>Ascomycota</taxon>
        <taxon>Pezizomycotina</taxon>
        <taxon>Lecanoromycetes</taxon>
        <taxon>OSLEUM clade</taxon>
        <taxon>Lecanoromycetidae</taxon>
        <taxon>Lecanorales</taxon>
        <taxon>Lecanorineae</taxon>
        <taxon>Parmeliaceae</taxon>
        <taxon>Alectoria</taxon>
    </lineage>
</organism>
<evidence type="ECO:0000313" key="1">
    <source>
        <dbReference type="EMBL" id="CAF9913066.1"/>
    </source>
</evidence>
<comment type="caution">
    <text evidence="1">The sequence shown here is derived from an EMBL/GenBank/DDBJ whole genome shotgun (WGS) entry which is preliminary data.</text>
</comment>
<evidence type="ECO:0000313" key="2">
    <source>
        <dbReference type="Proteomes" id="UP000664203"/>
    </source>
</evidence>
<reference evidence="1" key="1">
    <citation type="submission" date="2021-03" db="EMBL/GenBank/DDBJ databases">
        <authorList>
            <person name="Tagirdzhanova G."/>
        </authorList>
    </citation>
    <scope>NUCLEOTIDE SEQUENCE</scope>
</reference>
<dbReference type="EMBL" id="CAJPDR010000060">
    <property type="protein sequence ID" value="CAF9913066.1"/>
    <property type="molecule type" value="Genomic_DNA"/>
</dbReference>
<dbReference type="Proteomes" id="UP000664203">
    <property type="component" value="Unassembled WGS sequence"/>
</dbReference>
<dbReference type="AlphaFoldDB" id="A0A8H3EUS0"/>
<protein>
    <submittedName>
        <fullName evidence="1">Uncharacterized protein</fullName>
    </submittedName>
</protein>
<sequence length="121" mass="12660">MSLLANYTTEALDSVNNSTNATGLVSGAPALLSPTVTTDQHTQLQSLTLLLQNMTNFLPTILAQSQENNRALAHLCGFTQFSTSTNYCATGSIVMLPSMLGTGVCCHGGGVGQCGRPLRLN</sequence>
<accession>A0A8H3EUS0</accession>
<keyword evidence="2" id="KW-1185">Reference proteome</keyword>
<proteinExistence type="predicted"/>
<dbReference type="OrthoDB" id="5417413at2759"/>